<gene>
    <name evidence="1" type="ORF">XPR_2104</name>
</gene>
<organism evidence="1 2">
    <name type="scientific">Xanthomonas arboricola pv. pruni MAFF 301420</name>
    <dbReference type="NCBI Taxonomy" id="1418095"/>
    <lineage>
        <taxon>Bacteria</taxon>
        <taxon>Pseudomonadati</taxon>
        <taxon>Pseudomonadota</taxon>
        <taxon>Gammaproteobacteria</taxon>
        <taxon>Lysobacterales</taxon>
        <taxon>Lysobacteraceae</taxon>
        <taxon>Xanthomonas</taxon>
    </lineage>
</organism>
<evidence type="ECO:0000313" key="2">
    <source>
        <dbReference type="Proteomes" id="UP000019084"/>
    </source>
</evidence>
<dbReference type="EMBL" id="BAVC01000209">
    <property type="protein sequence ID" value="GAE55469.1"/>
    <property type="molecule type" value="Genomic_DNA"/>
</dbReference>
<evidence type="ECO:0000313" key="1">
    <source>
        <dbReference type="EMBL" id="GAE55469.1"/>
    </source>
</evidence>
<protein>
    <submittedName>
        <fullName evidence="1">Uncharacterized protein</fullName>
    </submittedName>
</protein>
<name>W4SHQ4_9XANT</name>
<sequence length="156" mass="16389">MDHRAFQVLAFGDADAAVVEHRAGAAAGGEQLVAQRVEDHRVGGLAVFHQRDRYAVMREAAQIVAGAVQRIDDPGVAATLATLHAAFFAEHGVLGVAALEFLDDDLLGIGIDFAGVVHAAFLHHVERIELVDTAQQHIAGEAGGFDHDGDGGFLHG</sequence>
<accession>W4SHQ4</accession>
<dbReference type="AlphaFoldDB" id="W4SHQ4"/>
<reference evidence="1 2" key="1">
    <citation type="submission" date="2014-01" db="EMBL/GenBank/DDBJ databases">
        <title>Genome sequence and analysis of Xanthomonas arboricola pv. pruni.</title>
        <authorList>
            <person name="Fujikawa T."/>
            <person name="Nakazono-Nagaoka E."/>
        </authorList>
    </citation>
    <scope>NUCLEOTIDE SEQUENCE [LARGE SCALE GENOMIC DNA]</scope>
    <source>
        <strain evidence="2">MAFF 301420</strain>
    </source>
</reference>
<dbReference type="Proteomes" id="UP000019084">
    <property type="component" value="Unassembled WGS sequence"/>
</dbReference>
<comment type="caution">
    <text evidence="1">The sequence shown here is derived from an EMBL/GenBank/DDBJ whole genome shotgun (WGS) entry which is preliminary data.</text>
</comment>
<proteinExistence type="predicted"/>